<comment type="caution">
    <text evidence="2">The sequence shown here is derived from an EMBL/GenBank/DDBJ whole genome shotgun (WGS) entry which is preliminary data.</text>
</comment>
<reference evidence="2 3" key="1">
    <citation type="submission" date="2020-02" db="EMBL/GenBank/DDBJ databases">
        <title>Comparative genomics of the hypocrealean fungal genus Beauvera.</title>
        <authorList>
            <person name="Showalter D.N."/>
            <person name="Bushley K.E."/>
            <person name="Rehner S.A."/>
        </authorList>
    </citation>
    <scope>NUCLEOTIDE SEQUENCE [LARGE SCALE GENOMIC DNA]</scope>
    <source>
        <strain evidence="2 3">ARSEF4384</strain>
    </source>
</reference>
<feature type="region of interest" description="Disordered" evidence="1">
    <location>
        <begin position="19"/>
        <end position="53"/>
    </location>
</feature>
<keyword evidence="3" id="KW-1185">Reference proteome</keyword>
<dbReference type="Proteomes" id="UP001397290">
    <property type="component" value="Unassembled WGS sequence"/>
</dbReference>
<dbReference type="AlphaFoldDB" id="A0AAW0RVC3"/>
<protein>
    <submittedName>
        <fullName evidence="2">Uncharacterized protein</fullName>
    </submittedName>
</protein>
<organism evidence="2 3">
    <name type="scientific">Beauveria asiatica</name>
    <dbReference type="NCBI Taxonomy" id="1069075"/>
    <lineage>
        <taxon>Eukaryota</taxon>
        <taxon>Fungi</taxon>
        <taxon>Dikarya</taxon>
        <taxon>Ascomycota</taxon>
        <taxon>Pezizomycotina</taxon>
        <taxon>Sordariomycetes</taxon>
        <taxon>Hypocreomycetidae</taxon>
        <taxon>Hypocreales</taxon>
        <taxon>Cordycipitaceae</taxon>
        <taxon>Beauveria</taxon>
    </lineage>
</organism>
<evidence type="ECO:0000313" key="3">
    <source>
        <dbReference type="Proteomes" id="UP001397290"/>
    </source>
</evidence>
<accession>A0AAW0RVC3</accession>
<name>A0AAW0RVC3_9HYPO</name>
<dbReference type="EMBL" id="JAAHCF010000228">
    <property type="protein sequence ID" value="KAK8146167.1"/>
    <property type="molecule type" value="Genomic_DNA"/>
</dbReference>
<proteinExistence type="predicted"/>
<sequence length="199" mass="23266">MNSPTTDRKSAFERLFASSEGQNELCRQLESAKAAREEATPEPSSPNDHASTEEDFKWQCEILYKELAGEDIESIRLAVIPPDYWATECRQYADVLQQLLLRTPNEGGKKKTPTAQQWRTATLGYKHMIKLHGMSVDEVDRIRHSIDDQKYWAEEVEVLQQRVALLEHQLYEAYWEKTLDIQRERQERVKRLLQSLEES</sequence>
<gene>
    <name evidence="2" type="ORF">G3M48_003493</name>
</gene>
<evidence type="ECO:0000313" key="2">
    <source>
        <dbReference type="EMBL" id="KAK8146167.1"/>
    </source>
</evidence>
<evidence type="ECO:0000256" key="1">
    <source>
        <dbReference type="SAM" id="MobiDB-lite"/>
    </source>
</evidence>